<name>A0A848IYR5_9BACT</name>
<keyword evidence="3" id="KW-1185">Reference proteome</keyword>
<keyword evidence="1" id="KW-0812">Transmembrane</keyword>
<reference evidence="2 3" key="1">
    <citation type="submission" date="2020-04" db="EMBL/GenBank/DDBJ databases">
        <title>Flammeovirgaceae bacterium KN852 isolated from deep sea.</title>
        <authorList>
            <person name="Zhang D.-C."/>
        </authorList>
    </citation>
    <scope>NUCLEOTIDE SEQUENCE [LARGE SCALE GENOMIC DNA]</scope>
    <source>
        <strain evidence="2 3">KN852</strain>
    </source>
</reference>
<dbReference type="RefSeq" id="WP_169677751.1">
    <property type="nucleotide sequence ID" value="NZ_JABBNU010000001.1"/>
</dbReference>
<keyword evidence="1" id="KW-1133">Transmembrane helix</keyword>
<proteinExistence type="predicted"/>
<evidence type="ECO:0000313" key="3">
    <source>
        <dbReference type="Proteomes" id="UP000559010"/>
    </source>
</evidence>
<gene>
    <name evidence="2" type="ORF">HH304_01915</name>
</gene>
<sequence length="117" mass="12939">MARYYIILALFIFLAGKLGLIDGFVADSAMTLVFGITILEQFSSIRKYKKSKKLKPLLIVILAILLNALIIQGFEIGLDSLVAQGIDKVENVSNLDGNVFLDNNIFFKVLSMIIEVA</sequence>
<keyword evidence="1" id="KW-0472">Membrane</keyword>
<accession>A0A848IYR5</accession>
<protein>
    <submittedName>
        <fullName evidence="2">Uncharacterized protein</fullName>
    </submittedName>
</protein>
<evidence type="ECO:0000313" key="2">
    <source>
        <dbReference type="EMBL" id="NMM47139.1"/>
    </source>
</evidence>
<dbReference type="AlphaFoldDB" id="A0A848IYR5"/>
<feature type="transmembrane region" description="Helical" evidence="1">
    <location>
        <begin position="57"/>
        <end position="74"/>
    </location>
</feature>
<comment type="caution">
    <text evidence="2">The sequence shown here is derived from an EMBL/GenBank/DDBJ whole genome shotgun (WGS) entry which is preliminary data.</text>
</comment>
<dbReference type="Proteomes" id="UP000559010">
    <property type="component" value="Unassembled WGS sequence"/>
</dbReference>
<dbReference type="EMBL" id="JABBNU010000001">
    <property type="protein sequence ID" value="NMM47139.1"/>
    <property type="molecule type" value="Genomic_DNA"/>
</dbReference>
<evidence type="ECO:0000256" key="1">
    <source>
        <dbReference type="SAM" id="Phobius"/>
    </source>
</evidence>
<organism evidence="2 3">
    <name type="scientific">Marinigracilibium pacificum</name>
    <dbReference type="NCBI Taxonomy" id="2729599"/>
    <lineage>
        <taxon>Bacteria</taxon>
        <taxon>Pseudomonadati</taxon>
        <taxon>Bacteroidota</taxon>
        <taxon>Cytophagia</taxon>
        <taxon>Cytophagales</taxon>
        <taxon>Flammeovirgaceae</taxon>
        <taxon>Marinigracilibium</taxon>
    </lineage>
</organism>